<dbReference type="PROSITE" id="PS50005">
    <property type="entry name" value="TPR"/>
    <property type="match status" value="1"/>
</dbReference>
<protein>
    <recommendedName>
        <fullName evidence="5">Assembly chaperone of rpl4</fullName>
    </recommendedName>
</protein>
<evidence type="ECO:0000313" key="3">
    <source>
        <dbReference type="EnsemblMetazoa" id="XP_030836309"/>
    </source>
</evidence>
<dbReference type="RefSeq" id="XP_030836309.1">
    <property type="nucleotide sequence ID" value="XM_030980449.1"/>
</dbReference>
<dbReference type="SMART" id="SM00028">
    <property type="entry name" value="TPR"/>
    <property type="match status" value="3"/>
</dbReference>
<feature type="compositionally biased region" description="Acidic residues" evidence="2">
    <location>
        <begin position="380"/>
        <end position="410"/>
    </location>
</feature>
<evidence type="ECO:0000256" key="2">
    <source>
        <dbReference type="SAM" id="MobiDB-lite"/>
    </source>
</evidence>
<dbReference type="OMA" id="CIEMGLY"/>
<name>A0A7M7NGN2_STRPU</name>
<dbReference type="PANTHER" id="PTHR28654:SF1">
    <property type="entry name" value="AXIN INTERACTOR, DORSALIZATION-ASSOCIATED PROTEIN"/>
    <property type="match status" value="1"/>
</dbReference>
<evidence type="ECO:0000313" key="4">
    <source>
        <dbReference type="Proteomes" id="UP000007110"/>
    </source>
</evidence>
<feature type="region of interest" description="Disordered" evidence="2">
    <location>
        <begin position="1"/>
        <end position="50"/>
    </location>
</feature>
<dbReference type="Proteomes" id="UP000007110">
    <property type="component" value="Unassembled WGS sequence"/>
</dbReference>
<dbReference type="InterPro" id="IPR011990">
    <property type="entry name" value="TPR-like_helical_dom_sf"/>
</dbReference>
<accession>A0A7M7NGN2</accession>
<dbReference type="GO" id="GO:0051301">
    <property type="term" value="P:cell division"/>
    <property type="evidence" value="ECO:0000318"/>
    <property type="project" value="GO_Central"/>
</dbReference>
<dbReference type="AlphaFoldDB" id="A0A7M7NGN2"/>
<keyword evidence="4" id="KW-1185">Reference proteome</keyword>
<dbReference type="GeneID" id="115922166"/>
<sequence>MGGSKAQRRKRGKHSNTKSRKNEDGTSMSRQEFQDLVEQRRQEKKAAKKTSSQFSIDQLLEKVDEYLDTFEYEMAQKFCQRALQMEPDNVRALESSGNLLAELGDTDGARKCFGRAITVCPEEGFSKYMYMGQLHEGLEGLQFFQKGVELMIKERDGEQKEESGASCSSESSASKVTNADICRAYCSIAEIFLTDACFEEDSDERCKAAIDQAVNEDPHSPEAHQLLASYWLSKDNKQEAIASMKKSLSLWQHLVGDGEGGGTSDDIIVEPILSYENRIGAAKILMELEMWDESENVLHTLIEEDDEVVQVWYMLGLVQHERGLEQCKPQARYYLHKAKKLYCALSCDDEEVLVHIDELLTSLGPGEGDQEDWMERQGKEEEEEEDEEDGDIDSEASSDEEEEEEEEMEH</sequence>
<dbReference type="OrthoDB" id="1914839at2759"/>
<feature type="region of interest" description="Disordered" evidence="2">
    <location>
        <begin position="363"/>
        <end position="410"/>
    </location>
</feature>
<reference evidence="3" key="2">
    <citation type="submission" date="2021-01" db="UniProtKB">
        <authorList>
            <consortium name="EnsemblMetazoa"/>
        </authorList>
    </citation>
    <scope>IDENTIFICATION</scope>
</reference>
<dbReference type="CDD" id="cd24142">
    <property type="entry name" value="ACL4-like"/>
    <property type="match status" value="1"/>
</dbReference>
<dbReference type="InterPro" id="IPR019734">
    <property type="entry name" value="TPR_rpt"/>
</dbReference>
<dbReference type="InParanoid" id="A0A7M7NGN2"/>
<proteinExistence type="predicted"/>
<feature type="compositionally biased region" description="Basic residues" evidence="2">
    <location>
        <begin position="1"/>
        <end position="19"/>
    </location>
</feature>
<dbReference type="FunCoup" id="A0A7M7NGN2">
    <property type="interactions" value="47"/>
</dbReference>
<evidence type="ECO:0000256" key="1">
    <source>
        <dbReference type="PROSITE-ProRule" id="PRU00339"/>
    </source>
</evidence>
<reference evidence="4" key="1">
    <citation type="submission" date="2015-02" db="EMBL/GenBank/DDBJ databases">
        <title>Genome sequencing for Strongylocentrotus purpuratus.</title>
        <authorList>
            <person name="Murali S."/>
            <person name="Liu Y."/>
            <person name="Vee V."/>
            <person name="English A."/>
            <person name="Wang M."/>
            <person name="Skinner E."/>
            <person name="Han Y."/>
            <person name="Muzny D.M."/>
            <person name="Worley K.C."/>
            <person name="Gibbs R.A."/>
        </authorList>
    </citation>
    <scope>NUCLEOTIDE SEQUENCE</scope>
</reference>
<organism evidence="3 4">
    <name type="scientific">Strongylocentrotus purpuratus</name>
    <name type="common">Purple sea urchin</name>
    <dbReference type="NCBI Taxonomy" id="7668"/>
    <lineage>
        <taxon>Eukaryota</taxon>
        <taxon>Metazoa</taxon>
        <taxon>Echinodermata</taxon>
        <taxon>Eleutherozoa</taxon>
        <taxon>Echinozoa</taxon>
        <taxon>Echinoidea</taxon>
        <taxon>Euechinoidea</taxon>
        <taxon>Echinacea</taxon>
        <taxon>Camarodonta</taxon>
        <taxon>Echinidea</taxon>
        <taxon>Strongylocentrotidae</taxon>
        <taxon>Strongylocentrotus</taxon>
    </lineage>
</organism>
<keyword evidence="1" id="KW-0802">TPR repeat</keyword>
<dbReference type="SUPFAM" id="SSF48452">
    <property type="entry name" value="TPR-like"/>
    <property type="match status" value="1"/>
</dbReference>
<dbReference type="Gene3D" id="1.25.40.10">
    <property type="entry name" value="Tetratricopeptide repeat domain"/>
    <property type="match status" value="2"/>
</dbReference>
<evidence type="ECO:0008006" key="5">
    <source>
        <dbReference type="Google" id="ProtNLM"/>
    </source>
</evidence>
<feature type="repeat" description="TPR" evidence="1">
    <location>
        <begin position="90"/>
        <end position="123"/>
    </location>
</feature>
<dbReference type="KEGG" id="spu:115922166"/>
<dbReference type="Pfam" id="PF13181">
    <property type="entry name" value="TPR_8"/>
    <property type="match status" value="2"/>
</dbReference>
<dbReference type="PANTHER" id="PTHR28654">
    <property type="entry name" value="AXIN INTERACTOR, DORSALIZATION-ASSOCIATED PROTEIN"/>
    <property type="match status" value="1"/>
</dbReference>
<dbReference type="EnsemblMetazoa" id="XM_030980449">
    <property type="protein sequence ID" value="XP_030836309"/>
    <property type="gene ID" value="LOC115922166"/>
</dbReference>